<comment type="function">
    <text evidence="8">Catalyzes the complex heterocyclic radical-mediated conversion of 6-carboxy-5,6,7,8-tetrahydropterin (CPH4) to 7-carboxy-7-deazaguanine (CDG), a step common to the biosynthetic pathways of all 7-deazapurine-containing compounds.</text>
</comment>
<evidence type="ECO:0000256" key="2">
    <source>
        <dbReference type="ARBA" id="ARBA00022691"/>
    </source>
</evidence>
<evidence type="ECO:0000256" key="1">
    <source>
        <dbReference type="ARBA" id="ARBA00022485"/>
    </source>
</evidence>
<dbReference type="RefSeq" id="WP_271435053.1">
    <property type="nucleotide sequence ID" value="NZ_CP073355.1"/>
</dbReference>
<dbReference type="InterPro" id="IPR024924">
    <property type="entry name" value="7-CO-7-deazaguanine_synth-like"/>
</dbReference>
<evidence type="ECO:0000256" key="3">
    <source>
        <dbReference type="ARBA" id="ARBA00022723"/>
    </source>
</evidence>
<dbReference type="PIRSF" id="PIRSF000370">
    <property type="entry name" value="QueE"/>
    <property type="match status" value="1"/>
</dbReference>
<dbReference type="SFLD" id="SFLDS00029">
    <property type="entry name" value="Radical_SAM"/>
    <property type="match status" value="1"/>
</dbReference>
<comment type="subunit">
    <text evidence="8">Homodimer.</text>
</comment>
<evidence type="ECO:0000259" key="9">
    <source>
        <dbReference type="PROSITE" id="PS51918"/>
    </source>
</evidence>
<feature type="binding site" evidence="8">
    <location>
        <position position="36"/>
    </location>
    <ligand>
        <name>[4Fe-4S] cluster</name>
        <dbReference type="ChEBI" id="CHEBI:49883"/>
        <note>4Fe-4S-S-AdoMet</note>
    </ligand>
</feature>
<dbReference type="SUPFAM" id="SSF102114">
    <property type="entry name" value="Radical SAM enzymes"/>
    <property type="match status" value="1"/>
</dbReference>
<dbReference type="GO" id="GO:1904047">
    <property type="term" value="F:S-adenosyl-L-methionine binding"/>
    <property type="evidence" value="ECO:0007669"/>
    <property type="project" value="UniProtKB-UniRule"/>
</dbReference>
<dbReference type="KEGG" id="taqu:KDW03_10625"/>
<dbReference type="Proteomes" id="UP001056539">
    <property type="component" value="Chromosome"/>
</dbReference>
<keyword evidence="8" id="KW-0671">Queuosine biosynthesis</keyword>
<keyword evidence="4 8" id="KW-0460">Magnesium</keyword>
<comment type="catalytic activity">
    <reaction evidence="8">
        <text>6-carboxy-5,6,7,8-tetrahydropterin + H(+) = 7-carboxy-7-carbaguanine + NH4(+)</text>
        <dbReference type="Rhea" id="RHEA:27974"/>
        <dbReference type="ChEBI" id="CHEBI:15378"/>
        <dbReference type="ChEBI" id="CHEBI:28938"/>
        <dbReference type="ChEBI" id="CHEBI:61032"/>
        <dbReference type="ChEBI" id="CHEBI:61036"/>
        <dbReference type="EC" id="4.3.99.3"/>
    </reaction>
</comment>
<dbReference type="EC" id="4.3.99.3" evidence="8"/>
<reference evidence="10" key="1">
    <citation type="submission" date="2021-04" db="EMBL/GenBank/DDBJ databases">
        <authorList>
            <person name="Postec A."/>
        </authorList>
    </citation>
    <scope>NUCLEOTIDE SEQUENCE</scope>
    <source>
        <strain evidence="10">F1F22</strain>
    </source>
</reference>
<dbReference type="GO" id="GO:0051539">
    <property type="term" value="F:4 iron, 4 sulfur cluster binding"/>
    <property type="evidence" value="ECO:0007669"/>
    <property type="project" value="UniProtKB-UniRule"/>
</dbReference>
<comment type="cofactor">
    <cofactor evidence="8">
        <name>S-adenosyl-L-methionine</name>
        <dbReference type="ChEBI" id="CHEBI:59789"/>
    </cofactor>
    <text evidence="8">Binds 1 S-adenosyl-L-methionine per subunit.</text>
</comment>
<keyword evidence="2 8" id="KW-0949">S-adenosyl-L-methionine</keyword>
<protein>
    <recommendedName>
        <fullName evidence="8">7-carboxy-7-deazaguanine synthase</fullName>
        <shortName evidence="8">CDG synthase</shortName>
        <ecNumber evidence="8">4.3.99.3</ecNumber>
    </recommendedName>
    <alternativeName>
        <fullName evidence="8">Queuosine biosynthesis protein QueE</fullName>
    </alternativeName>
</protein>
<comment type="similarity">
    <text evidence="8">Belongs to the radical SAM superfamily. 7-carboxy-7-deazaguanine synthase family.</text>
</comment>
<dbReference type="AlphaFoldDB" id="A0AAX3BCD3"/>
<dbReference type="PANTHER" id="PTHR42836:SF1">
    <property type="entry name" value="7-CARBOXY-7-DEAZAGUANINE SYNTHASE"/>
    <property type="match status" value="1"/>
</dbReference>
<feature type="binding site" evidence="8">
    <location>
        <position position="33"/>
    </location>
    <ligand>
        <name>[4Fe-4S] cluster</name>
        <dbReference type="ChEBI" id="CHEBI:49883"/>
        <note>4Fe-4S-S-AdoMet</note>
    </ligand>
</feature>
<organism evidence="10 11">
    <name type="scientific">Thermospira aquatica</name>
    <dbReference type="NCBI Taxonomy" id="2828656"/>
    <lineage>
        <taxon>Bacteria</taxon>
        <taxon>Pseudomonadati</taxon>
        <taxon>Spirochaetota</taxon>
        <taxon>Spirochaetia</taxon>
        <taxon>Brevinematales</taxon>
        <taxon>Thermospiraceae</taxon>
        <taxon>Thermospira</taxon>
    </lineage>
</organism>
<evidence type="ECO:0000256" key="4">
    <source>
        <dbReference type="ARBA" id="ARBA00022842"/>
    </source>
</evidence>
<evidence type="ECO:0000256" key="8">
    <source>
        <dbReference type="HAMAP-Rule" id="MF_00917"/>
    </source>
</evidence>
<comment type="cofactor">
    <cofactor evidence="8">
        <name>Mg(2+)</name>
        <dbReference type="ChEBI" id="CHEBI:18420"/>
    </cofactor>
</comment>
<keyword evidence="1 8" id="KW-0004">4Fe-4S</keyword>
<keyword evidence="6 8" id="KW-0411">Iron-sulfur</keyword>
<feature type="binding site" evidence="8">
    <location>
        <begin position="10"/>
        <end position="12"/>
    </location>
    <ligand>
        <name>substrate</name>
    </ligand>
</feature>
<feature type="binding site" evidence="8">
    <location>
        <position position="38"/>
    </location>
    <ligand>
        <name>Mg(2+)</name>
        <dbReference type="ChEBI" id="CHEBI:18420"/>
    </ligand>
</feature>
<dbReference type="HAMAP" id="MF_00917">
    <property type="entry name" value="QueE"/>
    <property type="match status" value="1"/>
</dbReference>
<dbReference type="PROSITE" id="PS51918">
    <property type="entry name" value="RADICAL_SAM"/>
    <property type="match status" value="1"/>
</dbReference>
<reference evidence="10" key="2">
    <citation type="submission" date="2022-06" db="EMBL/GenBank/DDBJ databases">
        <title>Thermospira aquatica gen. nov., sp. nov.</title>
        <authorList>
            <person name="Ben Ali Gam Z."/>
            <person name="Labat M."/>
        </authorList>
    </citation>
    <scope>NUCLEOTIDE SEQUENCE</scope>
    <source>
        <strain evidence="10">F1F22</strain>
    </source>
</reference>
<proteinExistence type="inferred from homology"/>
<feature type="binding site" evidence="8">
    <location>
        <position position="83"/>
    </location>
    <ligand>
        <name>substrate</name>
    </ligand>
</feature>
<name>A0AAX3BCD3_9SPIR</name>
<dbReference type="Pfam" id="PF04055">
    <property type="entry name" value="Radical_SAM"/>
    <property type="match status" value="1"/>
</dbReference>
<feature type="binding site" evidence="8">
    <location>
        <position position="240"/>
    </location>
    <ligand>
        <name>substrate</name>
    </ligand>
</feature>
<evidence type="ECO:0000256" key="7">
    <source>
        <dbReference type="ARBA" id="ARBA00023239"/>
    </source>
</evidence>
<dbReference type="PANTHER" id="PTHR42836">
    <property type="entry name" value="7-CARBOXY-7-DEAZAGUANINE SYNTHASE"/>
    <property type="match status" value="1"/>
</dbReference>
<dbReference type="InterPro" id="IPR058240">
    <property type="entry name" value="rSAM_sf"/>
</dbReference>
<feature type="binding site" evidence="8">
    <location>
        <position position="25"/>
    </location>
    <ligand>
        <name>substrate</name>
    </ligand>
</feature>
<keyword evidence="5 8" id="KW-0408">Iron</keyword>
<comment type="pathway">
    <text evidence="8">Purine metabolism; 7-cyano-7-deazaguanine biosynthesis.</text>
</comment>
<evidence type="ECO:0000313" key="10">
    <source>
        <dbReference type="EMBL" id="URA09920.1"/>
    </source>
</evidence>
<dbReference type="GO" id="GO:0016840">
    <property type="term" value="F:carbon-nitrogen lyase activity"/>
    <property type="evidence" value="ECO:0007669"/>
    <property type="project" value="UniProtKB-UniRule"/>
</dbReference>
<feature type="binding site" evidence="8">
    <location>
        <position position="29"/>
    </location>
    <ligand>
        <name>[4Fe-4S] cluster</name>
        <dbReference type="ChEBI" id="CHEBI:49883"/>
        <note>4Fe-4S-S-AdoMet</note>
    </ligand>
</feature>
<dbReference type="CDD" id="cd01335">
    <property type="entry name" value="Radical_SAM"/>
    <property type="match status" value="1"/>
</dbReference>
<feature type="binding site" evidence="8">
    <location>
        <begin position="35"/>
        <end position="37"/>
    </location>
    <ligand>
        <name>S-adenosyl-L-methionine</name>
        <dbReference type="ChEBI" id="CHEBI:59789"/>
    </ligand>
</feature>
<feature type="binding site" evidence="8">
    <location>
        <position position="85"/>
    </location>
    <ligand>
        <name>S-adenosyl-L-methionine</name>
        <dbReference type="ChEBI" id="CHEBI:59789"/>
    </ligand>
</feature>
<keyword evidence="11" id="KW-1185">Reference proteome</keyword>
<evidence type="ECO:0000256" key="5">
    <source>
        <dbReference type="ARBA" id="ARBA00023004"/>
    </source>
</evidence>
<gene>
    <name evidence="8" type="primary">queE</name>
    <name evidence="10" type="ORF">KDW03_10625</name>
</gene>
<accession>A0AAX3BCD3</accession>
<dbReference type="GO" id="GO:0000287">
    <property type="term" value="F:magnesium ion binding"/>
    <property type="evidence" value="ECO:0007669"/>
    <property type="project" value="UniProtKB-UniRule"/>
</dbReference>
<sequence>MQIDEIFLSLQGETEFVGIPFLFVRFSGCNLRCSYCDTPAAFTISPTCHIHFHGQESFLSNPLSIEQLTTLLSPYQGYWLSFTGGEPLLQREALETCLTHLKGFRFWMETNGTLPEALSPIIFSHIDVWSMDLKLPSAIGKNLWETQERFFSRIAETGKTIILKVILTPTTTLEEMEEVWKHFLLWREKTRSLSLTFQPMTSEKKVIQSESLRWAYEKTLSWPDGKVHLIPQIHPILQIP</sequence>
<comment type="caution">
    <text evidence="8">Lacks conserved residue(s) required for the propagation of feature annotation.</text>
</comment>
<dbReference type="EMBL" id="CP073355">
    <property type="protein sequence ID" value="URA09920.1"/>
    <property type="molecule type" value="Genomic_DNA"/>
</dbReference>
<comment type="cofactor">
    <cofactor evidence="8">
        <name>[4Fe-4S] cluster</name>
        <dbReference type="ChEBI" id="CHEBI:49883"/>
    </cofactor>
    <text evidence="8">Binds 1 [4Fe-4S] cluster. The cluster is coordinated with 3 cysteines and an exchangeable S-adenosyl-L-methionine.</text>
</comment>
<keyword evidence="7 8" id="KW-0456">Lyase</keyword>
<dbReference type="InterPro" id="IPR007197">
    <property type="entry name" value="rSAM"/>
</dbReference>
<feature type="domain" description="Radical SAM core" evidence="9">
    <location>
        <begin position="16"/>
        <end position="240"/>
    </location>
</feature>
<dbReference type="GO" id="GO:0008616">
    <property type="term" value="P:tRNA queuosine(34) biosynthetic process"/>
    <property type="evidence" value="ECO:0007669"/>
    <property type="project" value="UniProtKB-UniRule"/>
</dbReference>
<dbReference type="Gene3D" id="3.20.20.70">
    <property type="entry name" value="Aldolase class I"/>
    <property type="match status" value="1"/>
</dbReference>
<keyword evidence="3 8" id="KW-0479">Metal-binding</keyword>
<dbReference type="InterPro" id="IPR013785">
    <property type="entry name" value="Aldolase_TIM"/>
</dbReference>
<evidence type="ECO:0000256" key="6">
    <source>
        <dbReference type="ARBA" id="ARBA00023014"/>
    </source>
</evidence>
<evidence type="ECO:0000313" key="11">
    <source>
        <dbReference type="Proteomes" id="UP001056539"/>
    </source>
</evidence>